<comment type="caution">
    <text evidence="1">The sequence shown here is derived from an EMBL/GenBank/DDBJ whole genome shotgun (WGS) entry which is preliminary data.</text>
</comment>
<sequence length="59" mass="6699">MVQRKSTLERAFELARESGCRDVEEVRRTLASEGYSGVEQHLAGHSIRKQIRATIATRL</sequence>
<keyword evidence="2" id="KW-1185">Reference proteome</keyword>
<dbReference type="Proteomes" id="UP000527143">
    <property type="component" value="Unassembled WGS sequence"/>
</dbReference>
<gene>
    <name evidence="1" type="ORF">FHT02_000958</name>
</gene>
<dbReference type="EMBL" id="JACIJF010000002">
    <property type="protein sequence ID" value="MBB5709736.1"/>
    <property type="molecule type" value="Genomic_DNA"/>
</dbReference>
<protein>
    <submittedName>
        <fullName evidence="1">Uncharacterized protein</fullName>
    </submittedName>
</protein>
<name>A0A840YKL3_9SPHN</name>
<organism evidence="1 2">
    <name type="scientific">Sphingomonas xinjiangensis</name>
    <dbReference type="NCBI Taxonomy" id="643568"/>
    <lineage>
        <taxon>Bacteria</taxon>
        <taxon>Pseudomonadati</taxon>
        <taxon>Pseudomonadota</taxon>
        <taxon>Alphaproteobacteria</taxon>
        <taxon>Sphingomonadales</taxon>
        <taxon>Sphingomonadaceae</taxon>
        <taxon>Sphingomonas</taxon>
    </lineage>
</organism>
<evidence type="ECO:0000313" key="2">
    <source>
        <dbReference type="Proteomes" id="UP000527143"/>
    </source>
</evidence>
<dbReference type="AlphaFoldDB" id="A0A840YKL3"/>
<reference evidence="1 2" key="1">
    <citation type="submission" date="2020-08" db="EMBL/GenBank/DDBJ databases">
        <title>Genomic Encyclopedia of Type Strains, Phase IV (KMG-IV): sequencing the most valuable type-strain genomes for metagenomic binning, comparative biology and taxonomic classification.</title>
        <authorList>
            <person name="Goeker M."/>
        </authorList>
    </citation>
    <scope>NUCLEOTIDE SEQUENCE [LARGE SCALE GENOMIC DNA]</scope>
    <source>
        <strain evidence="1 2">DSM 26736</strain>
    </source>
</reference>
<accession>A0A840YKL3</accession>
<proteinExistence type="predicted"/>
<evidence type="ECO:0000313" key="1">
    <source>
        <dbReference type="EMBL" id="MBB5709736.1"/>
    </source>
</evidence>